<dbReference type="PROSITE" id="PS50109">
    <property type="entry name" value="HIS_KIN"/>
    <property type="match status" value="1"/>
</dbReference>
<sequence>MKGLNEDKNRTFFLEIFIVNLDSKSKRNLMIRPVILILLWLAMQLDARSERSNQISFRYYTTAQGLSHNFVDCMHLDSKGFLWVGTWYGLNRFDGYQFEQYHYNPQHRKGLSGTFVYALNEDKWGHIWIGTDKGLDLFSYRTDSIHHHRLAETPQSLTTIERENDSTMWVGDILNMAVYRVESNARGELLTTHRVSIAEYRIPSLDYQIEDLAWEAPSTLWIGTTNGLIRYNTRTGEKKQYLHNPQDPHSLAFSVVKSLFISPTRGLIVGTDIGMSTMRRETDDFENLVMPQNIPGELPHNTINDLIHDNNGNLVIGTLGGIAIYDPHKDRYESITAVEFSRYGLNSNYVNCLLSDPEGNIWIGTEGGGLNCYNIHSNNFRLYMHEPGNANSLTARFVNSTLDDGRHLWVGTAGGGLNRIDKQTGEYRQYRSAVNDVTTLPNNFISALARTENQLWVATWGEGLAMLEHPEGHNRRFRNFADEDGLPYGPVNDFISSLVVDRDGMLWAGTNLGINRIDPKTCRFESFTSTPPNPNINAVGYLMFDNHHNLWVGSPNGLYKIKADAQGRIDMKHAEVYHCVNDPSDTTSISGTYITTLATDHLGNIWIGTYGQGINLLSAANNRDNRFEFVRYGERNGLCNNIAFGIREGSDSLMWVATDNGLSAFNPKTGQFRNYYEEDGLPANRFFWNSAHRSQEGSLYFGSTNGLVNINIQENNELALPHPPVLTGLMFENDTILTGHRIKRHTILTENITQTQRIVIPAHIKDFTLWFSALRYTLPERIGYQYLLEGYDQTWNQTTATQRSAKYMNLPPGEYRLRVRAIHSLTPTVMSPERTLTIVVLAPFYKTTPFYLLLLLMLSGAVWGTIRLRTYRLKQANKTLEETVASRTLQIEEQNEELRRQAENLQETNALMEEHQELIELQKWELEQHRNKLEELVQERTQELELAKQKAEESDRLKSAFLANMSHEIRTPMNAIVGFSSLLNDSDLTPEETSNLVGMITSSSESLLRLIDDILDLSMIESNQMKVVYEATSVNSLVDNIHSAIQLIHRNPDVEIRLTNGLSEEELIIHTDAFRLQQILLNLMNNALKFTDKGFVELGVRRKEGQLAFYVHDTGRGISPTELEIIFDRFRKIEDDKNRLYRGAGLGLSISRRLSELLGGTMYVESNINSGSTFYFMLPWDYVLPRHTEPPVEHLPEQAHWQDKTILIVEDEYSNYAYLNKALKNKNISTLWAKNGQEAIDIVKSGQSIHIVMMDINMPQLNGIETFKILKAMNPHLVVIAQTAYARFEDETRIRAEGFDDFIGKPIRTKTLYRVIERFMRSGGVEGLNDVRLEIWSEESGE</sequence>
<evidence type="ECO:0000256" key="7">
    <source>
        <dbReference type="ARBA" id="ARBA00022692"/>
    </source>
</evidence>
<keyword evidence="7" id="KW-0812">Transmembrane</keyword>
<dbReference type="PROSITE" id="PS50110">
    <property type="entry name" value="RESPONSE_REGULATORY"/>
    <property type="match status" value="1"/>
</dbReference>
<keyword evidence="8" id="KW-0547">Nucleotide-binding</keyword>
<keyword evidence="6" id="KW-0808">Transferase</keyword>
<dbReference type="SUPFAM" id="SSF52172">
    <property type="entry name" value="CheY-like"/>
    <property type="match status" value="1"/>
</dbReference>
<evidence type="ECO:0000313" key="19">
    <source>
        <dbReference type="Proteomes" id="UP000249239"/>
    </source>
</evidence>
<dbReference type="Proteomes" id="UP000249239">
    <property type="component" value="Unassembled WGS sequence"/>
</dbReference>
<keyword evidence="4" id="KW-1003">Cell membrane</keyword>
<dbReference type="FunFam" id="3.30.565.10:FF:000023">
    <property type="entry name" value="PAS domain-containing sensor histidine kinase"/>
    <property type="match status" value="1"/>
</dbReference>
<gene>
    <name evidence="18" type="ORF">LX69_02978</name>
</gene>
<dbReference type="InterPro" id="IPR013783">
    <property type="entry name" value="Ig-like_fold"/>
</dbReference>
<evidence type="ECO:0000256" key="6">
    <source>
        <dbReference type="ARBA" id="ARBA00022679"/>
    </source>
</evidence>
<accession>A0A2W7N4Y1</accession>
<evidence type="ECO:0000256" key="2">
    <source>
        <dbReference type="ARBA" id="ARBA00004236"/>
    </source>
</evidence>
<dbReference type="FunFam" id="1.10.287.130:FF:000004">
    <property type="entry name" value="Ethylene receptor 1"/>
    <property type="match status" value="1"/>
</dbReference>
<evidence type="ECO:0000259" key="16">
    <source>
        <dbReference type="PROSITE" id="PS50109"/>
    </source>
</evidence>
<evidence type="ECO:0000256" key="5">
    <source>
        <dbReference type="ARBA" id="ARBA00022553"/>
    </source>
</evidence>
<evidence type="ECO:0000256" key="4">
    <source>
        <dbReference type="ARBA" id="ARBA00022475"/>
    </source>
</evidence>
<dbReference type="EMBL" id="QKZK01000034">
    <property type="protein sequence ID" value="PZX11914.1"/>
    <property type="molecule type" value="Genomic_DNA"/>
</dbReference>
<dbReference type="CDD" id="cd16922">
    <property type="entry name" value="HATPase_EvgS-ArcB-TorS-like"/>
    <property type="match status" value="1"/>
</dbReference>
<dbReference type="SMART" id="SM00388">
    <property type="entry name" value="HisKA"/>
    <property type="match status" value="1"/>
</dbReference>
<evidence type="ECO:0000256" key="14">
    <source>
        <dbReference type="PROSITE-ProRule" id="PRU00169"/>
    </source>
</evidence>
<evidence type="ECO:0000256" key="3">
    <source>
        <dbReference type="ARBA" id="ARBA00012438"/>
    </source>
</evidence>
<proteinExistence type="predicted"/>
<dbReference type="InterPro" id="IPR015943">
    <property type="entry name" value="WD40/YVTN_repeat-like_dom_sf"/>
</dbReference>
<dbReference type="InterPro" id="IPR003594">
    <property type="entry name" value="HATPase_dom"/>
</dbReference>
<dbReference type="Gene3D" id="2.60.40.10">
    <property type="entry name" value="Immunoglobulins"/>
    <property type="match status" value="1"/>
</dbReference>
<dbReference type="SUPFAM" id="SSF47384">
    <property type="entry name" value="Homodimeric domain of signal transducing histidine kinase"/>
    <property type="match status" value="1"/>
</dbReference>
<feature type="coiled-coil region" evidence="15">
    <location>
        <begin position="877"/>
        <end position="954"/>
    </location>
</feature>
<dbReference type="OrthoDB" id="9809670at2"/>
<dbReference type="SUPFAM" id="SSF63829">
    <property type="entry name" value="Calcium-dependent phosphotriesterase"/>
    <property type="match status" value="3"/>
</dbReference>
<feature type="domain" description="Histidine kinase" evidence="16">
    <location>
        <begin position="964"/>
        <end position="1182"/>
    </location>
</feature>
<name>A0A2W7N4Y1_9BACT</name>
<evidence type="ECO:0000256" key="13">
    <source>
        <dbReference type="ARBA" id="ARBA00023136"/>
    </source>
</evidence>
<dbReference type="CDD" id="cd00082">
    <property type="entry name" value="HisKA"/>
    <property type="match status" value="1"/>
</dbReference>
<dbReference type="InterPro" id="IPR036097">
    <property type="entry name" value="HisK_dim/P_sf"/>
</dbReference>
<comment type="subcellular location">
    <subcellularLocation>
        <location evidence="2">Cell membrane</location>
    </subcellularLocation>
</comment>
<dbReference type="GO" id="GO:0000155">
    <property type="term" value="F:phosphorelay sensor kinase activity"/>
    <property type="evidence" value="ECO:0007669"/>
    <property type="project" value="InterPro"/>
</dbReference>
<dbReference type="SMART" id="SM00387">
    <property type="entry name" value="HATPase_c"/>
    <property type="match status" value="1"/>
</dbReference>
<dbReference type="InterPro" id="IPR005467">
    <property type="entry name" value="His_kinase_dom"/>
</dbReference>
<keyword evidence="19" id="KW-1185">Reference proteome</keyword>
<comment type="catalytic activity">
    <reaction evidence="1">
        <text>ATP + protein L-histidine = ADP + protein N-phospho-L-histidine.</text>
        <dbReference type="EC" id="2.7.13.3"/>
    </reaction>
</comment>
<evidence type="ECO:0000256" key="12">
    <source>
        <dbReference type="ARBA" id="ARBA00023012"/>
    </source>
</evidence>
<evidence type="ECO:0000313" key="18">
    <source>
        <dbReference type="EMBL" id="PZX11914.1"/>
    </source>
</evidence>
<comment type="caution">
    <text evidence="18">The sequence shown here is derived from an EMBL/GenBank/DDBJ whole genome shotgun (WGS) entry which is preliminary data.</text>
</comment>
<feature type="domain" description="Response regulatory" evidence="17">
    <location>
        <begin position="1205"/>
        <end position="1320"/>
    </location>
</feature>
<dbReference type="CDD" id="cd17546">
    <property type="entry name" value="REC_hyHK_CKI1_RcsC-like"/>
    <property type="match status" value="1"/>
</dbReference>
<evidence type="ECO:0000256" key="15">
    <source>
        <dbReference type="SAM" id="Coils"/>
    </source>
</evidence>
<dbReference type="EC" id="2.7.13.3" evidence="3"/>
<dbReference type="Pfam" id="PF07494">
    <property type="entry name" value="Reg_prop"/>
    <property type="match status" value="4"/>
</dbReference>
<feature type="modified residue" description="4-aspartylphosphate" evidence="14">
    <location>
        <position position="1255"/>
    </location>
</feature>
<dbReference type="Pfam" id="PF02518">
    <property type="entry name" value="HATPase_c"/>
    <property type="match status" value="1"/>
</dbReference>
<evidence type="ECO:0000256" key="8">
    <source>
        <dbReference type="ARBA" id="ARBA00022741"/>
    </source>
</evidence>
<organism evidence="18 19">
    <name type="scientific">Breznakibacter xylanolyticus</name>
    <dbReference type="NCBI Taxonomy" id="990"/>
    <lineage>
        <taxon>Bacteria</taxon>
        <taxon>Pseudomonadati</taxon>
        <taxon>Bacteroidota</taxon>
        <taxon>Bacteroidia</taxon>
        <taxon>Marinilabiliales</taxon>
        <taxon>Marinilabiliaceae</taxon>
        <taxon>Breznakibacter</taxon>
    </lineage>
</organism>
<dbReference type="Pfam" id="PF00512">
    <property type="entry name" value="HisKA"/>
    <property type="match status" value="1"/>
</dbReference>
<reference evidence="18 19" key="1">
    <citation type="submission" date="2018-06" db="EMBL/GenBank/DDBJ databases">
        <title>Genomic Encyclopedia of Archaeal and Bacterial Type Strains, Phase II (KMG-II): from individual species to whole genera.</title>
        <authorList>
            <person name="Goeker M."/>
        </authorList>
    </citation>
    <scope>NUCLEOTIDE SEQUENCE [LARGE SCALE GENOMIC DNA]</scope>
    <source>
        <strain evidence="18 19">DSM 6779</strain>
    </source>
</reference>
<evidence type="ECO:0000256" key="9">
    <source>
        <dbReference type="ARBA" id="ARBA00022777"/>
    </source>
</evidence>
<dbReference type="InterPro" id="IPR036890">
    <property type="entry name" value="HATPase_C_sf"/>
</dbReference>
<dbReference type="PANTHER" id="PTHR43547:SF2">
    <property type="entry name" value="HYBRID SIGNAL TRANSDUCTION HISTIDINE KINASE C"/>
    <property type="match status" value="1"/>
</dbReference>
<dbReference type="Pfam" id="PF00072">
    <property type="entry name" value="Response_reg"/>
    <property type="match status" value="1"/>
</dbReference>
<evidence type="ECO:0000259" key="17">
    <source>
        <dbReference type="PROSITE" id="PS50110"/>
    </source>
</evidence>
<dbReference type="GO" id="GO:0005886">
    <property type="term" value="C:plasma membrane"/>
    <property type="evidence" value="ECO:0007669"/>
    <property type="project" value="UniProtKB-SubCell"/>
</dbReference>
<keyword evidence="5 14" id="KW-0597">Phosphoprotein</keyword>
<dbReference type="PRINTS" id="PR00344">
    <property type="entry name" value="BCTRLSENSOR"/>
</dbReference>
<dbReference type="InterPro" id="IPR003661">
    <property type="entry name" value="HisK_dim/P_dom"/>
</dbReference>
<dbReference type="InterPro" id="IPR001789">
    <property type="entry name" value="Sig_transdc_resp-reg_receiver"/>
</dbReference>
<dbReference type="SUPFAM" id="SSF55874">
    <property type="entry name" value="ATPase domain of HSP90 chaperone/DNA topoisomerase II/histidine kinase"/>
    <property type="match status" value="1"/>
</dbReference>
<dbReference type="GO" id="GO:0005524">
    <property type="term" value="F:ATP binding"/>
    <property type="evidence" value="ECO:0007669"/>
    <property type="project" value="UniProtKB-KW"/>
</dbReference>
<dbReference type="Gene3D" id="2.130.10.10">
    <property type="entry name" value="YVTN repeat-like/Quinoprotein amine dehydrogenase"/>
    <property type="match status" value="3"/>
</dbReference>
<dbReference type="InterPro" id="IPR011006">
    <property type="entry name" value="CheY-like_superfamily"/>
</dbReference>
<dbReference type="Gene3D" id="3.30.565.10">
    <property type="entry name" value="Histidine kinase-like ATPase, C-terminal domain"/>
    <property type="match status" value="1"/>
</dbReference>
<dbReference type="Pfam" id="PF07495">
    <property type="entry name" value="Y_Y_Y"/>
    <property type="match status" value="1"/>
</dbReference>
<keyword evidence="11" id="KW-1133">Transmembrane helix</keyword>
<dbReference type="SMART" id="SM00448">
    <property type="entry name" value="REC"/>
    <property type="match status" value="1"/>
</dbReference>
<dbReference type="InterPro" id="IPR004358">
    <property type="entry name" value="Sig_transdc_His_kin-like_C"/>
</dbReference>
<keyword evidence="13" id="KW-0472">Membrane</keyword>
<evidence type="ECO:0000256" key="1">
    <source>
        <dbReference type="ARBA" id="ARBA00000085"/>
    </source>
</evidence>
<protein>
    <recommendedName>
        <fullName evidence="3">histidine kinase</fullName>
        <ecNumber evidence="3">2.7.13.3</ecNumber>
    </recommendedName>
</protein>
<dbReference type="Gene3D" id="3.40.50.2300">
    <property type="match status" value="1"/>
</dbReference>
<evidence type="ECO:0000256" key="10">
    <source>
        <dbReference type="ARBA" id="ARBA00022840"/>
    </source>
</evidence>
<keyword evidence="12" id="KW-0902">Two-component regulatory system</keyword>
<dbReference type="PANTHER" id="PTHR43547">
    <property type="entry name" value="TWO-COMPONENT HISTIDINE KINASE"/>
    <property type="match status" value="1"/>
</dbReference>
<keyword evidence="9 18" id="KW-0418">Kinase</keyword>
<keyword evidence="15" id="KW-0175">Coiled coil</keyword>
<dbReference type="InterPro" id="IPR011110">
    <property type="entry name" value="Reg_prop"/>
</dbReference>
<keyword evidence="10" id="KW-0067">ATP-binding</keyword>
<dbReference type="Gene3D" id="1.10.287.130">
    <property type="match status" value="1"/>
</dbReference>
<evidence type="ECO:0000256" key="11">
    <source>
        <dbReference type="ARBA" id="ARBA00022989"/>
    </source>
</evidence>
<dbReference type="InterPro" id="IPR011123">
    <property type="entry name" value="Y_Y_Y"/>
</dbReference>